<feature type="region of interest" description="Disordered" evidence="6">
    <location>
        <begin position="79"/>
        <end position="180"/>
    </location>
</feature>
<dbReference type="GO" id="GO:0005730">
    <property type="term" value="C:nucleolus"/>
    <property type="evidence" value="ECO:0007669"/>
    <property type="project" value="UniProtKB-SubCell"/>
</dbReference>
<dbReference type="InterPro" id="IPR019186">
    <property type="entry name" value="Nucleolar_protein_12"/>
</dbReference>
<evidence type="ECO:0000313" key="8">
    <source>
        <dbReference type="RefSeq" id="XP_011043287.1"/>
    </source>
</evidence>
<evidence type="ECO:0000256" key="4">
    <source>
        <dbReference type="ARBA" id="ARBA00023242"/>
    </source>
</evidence>
<evidence type="ECO:0000256" key="3">
    <source>
        <dbReference type="ARBA" id="ARBA00023054"/>
    </source>
</evidence>
<evidence type="ECO:0000256" key="6">
    <source>
        <dbReference type="SAM" id="MobiDB-lite"/>
    </source>
</evidence>
<proteinExistence type="inferred from homology"/>
<feature type="coiled-coil region" evidence="5">
    <location>
        <begin position="45"/>
        <end position="72"/>
    </location>
</feature>
<accession>A0AAJ6Y5I7</accession>
<dbReference type="Proteomes" id="UP000694918">
    <property type="component" value="Unplaced"/>
</dbReference>
<keyword evidence="3 5" id="KW-0175">Coiled coil</keyword>
<dbReference type="AlphaFoldDB" id="A0AAJ6Y5I7"/>
<comment type="subcellular location">
    <subcellularLocation>
        <location evidence="1">Nucleus</location>
        <location evidence="1">Nucleolus</location>
    </subcellularLocation>
</comment>
<feature type="compositionally biased region" description="Basic residues" evidence="6">
    <location>
        <begin position="159"/>
        <end position="180"/>
    </location>
</feature>
<dbReference type="GO" id="GO:0019843">
    <property type="term" value="F:rRNA binding"/>
    <property type="evidence" value="ECO:0007669"/>
    <property type="project" value="TreeGrafter"/>
</dbReference>
<feature type="compositionally biased region" description="Acidic residues" evidence="6">
    <location>
        <begin position="97"/>
        <end position="107"/>
    </location>
</feature>
<protein>
    <submittedName>
        <fullName evidence="8">Uncharacterized protein LOC105138779</fullName>
    </submittedName>
</protein>
<organism evidence="7 8">
    <name type="scientific">Populus euphratica</name>
    <name type="common">Euphrates poplar</name>
    <dbReference type="NCBI Taxonomy" id="75702"/>
    <lineage>
        <taxon>Eukaryota</taxon>
        <taxon>Viridiplantae</taxon>
        <taxon>Streptophyta</taxon>
        <taxon>Embryophyta</taxon>
        <taxon>Tracheophyta</taxon>
        <taxon>Spermatophyta</taxon>
        <taxon>Magnoliopsida</taxon>
        <taxon>eudicotyledons</taxon>
        <taxon>Gunneridae</taxon>
        <taxon>Pentapetalae</taxon>
        <taxon>rosids</taxon>
        <taxon>fabids</taxon>
        <taxon>Malpighiales</taxon>
        <taxon>Salicaceae</taxon>
        <taxon>Saliceae</taxon>
        <taxon>Populus</taxon>
    </lineage>
</organism>
<dbReference type="GeneID" id="105138779"/>
<keyword evidence="4" id="KW-0539">Nucleus</keyword>
<dbReference type="PANTHER" id="PTHR14577:SF0">
    <property type="entry name" value="NUCLEOLAR PROTEIN 12"/>
    <property type="match status" value="1"/>
</dbReference>
<evidence type="ECO:0000313" key="7">
    <source>
        <dbReference type="Proteomes" id="UP000694918"/>
    </source>
</evidence>
<dbReference type="Pfam" id="PF09805">
    <property type="entry name" value="Nop25"/>
    <property type="match status" value="1"/>
</dbReference>
<sequence length="180" mass="20792">MKGEIEDNGVIQIPPTRVGQIKKRVLKNKGMFVSFNEKDLRDYVARFHKRKKKRTKEAIKQQEEKLKLKRIATRKQRKLEKELALNGGAPPAADESDKYEEDDEEIEPIASINGTAKYDNGDMQVTMTTNEISREDEDDHSEKTQVTVPRFNEADKSHKLSVSKKNSFKKVLKHKSRLKP</sequence>
<dbReference type="KEGG" id="peu:105138779"/>
<evidence type="ECO:0000256" key="5">
    <source>
        <dbReference type="SAM" id="Coils"/>
    </source>
</evidence>
<evidence type="ECO:0000256" key="2">
    <source>
        <dbReference type="ARBA" id="ARBA00007175"/>
    </source>
</evidence>
<name>A0AAJ6Y5I7_POPEU</name>
<comment type="similarity">
    <text evidence="2">Belongs to the RRP17 family.</text>
</comment>
<dbReference type="PANTHER" id="PTHR14577">
    <property type="entry name" value="NUCLEOLAR PROTEIN 12"/>
    <property type="match status" value="1"/>
</dbReference>
<gene>
    <name evidence="8" type="primary">LOC105138779</name>
</gene>
<reference evidence="8" key="1">
    <citation type="submission" date="2025-08" db="UniProtKB">
        <authorList>
            <consortium name="RefSeq"/>
        </authorList>
    </citation>
    <scope>IDENTIFICATION</scope>
</reference>
<dbReference type="RefSeq" id="XP_011043287.1">
    <property type="nucleotide sequence ID" value="XM_011044985.1"/>
</dbReference>
<keyword evidence="7" id="KW-1185">Reference proteome</keyword>
<evidence type="ECO:0000256" key="1">
    <source>
        <dbReference type="ARBA" id="ARBA00004604"/>
    </source>
</evidence>